<reference evidence="4" key="1">
    <citation type="submission" date="2017-05" db="EMBL/GenBank/DDBJ databases">
        <title>Improved OligoMM genomes.</title>
        <authorList>
            <person name="Garzetti D."/>
        </authorList>
    </citation>
    <scope>NUCLEOTIDE SEQUENCE [LARGE SCALE GENOMIC DNA]</scope>
    <source>
        <strain evidence="4">YL45</strain>
    </source>
</reference>
<comment type="caution">
    <text evidence="3">The sequence shown here is derived from an EMBL/GenBank/DDBJ whole genome shotgun (WGS) entry which is preliminary data.</text>
</comment>
<proteinExistence type="predicted"/>
<feature type="transmembrane region" description="Helical" evidence="2">
    <location>
        <begin position="6"/>
        <end position="25"/>
    </location>
</feature>
<keyword evidence="2" id="KW-0812">Transmembrane</keyword>
<keyword evidence="4" id="KW-1185">Reference proteome</keyword>
<dbReference type="InterPro" id="IPR051263">
    <property type="entry name" value="C-type_cytochrome_biogenesis"/>
</dbReference>
<dbReference type="GO" id="GO:0005886">
    <property type="term" value="C:plasma membrane"/>
    <property type="evidence" value="ECO:0007669"/>
    <property type="project" value="TreeGrafter"/>
</dbReference>
<evidence type="ECO:0000313" key="4">
    <source>
        <dbReference type="Proteomes" id="UP000214610"/>
    </source>
</evidence>
<gene>
    <name evidence="3" type="ORF">ADH67_09050</name>
</gene>
<dbReference type="GO" id="GO:0017004">
    <property type="term" value="P:cytochrome complex assembly"/>
    <property type="evidence" value="ECO:0007669"/>
    <property type="project" value="UniProtKB-KW"/>
</dbReference>
<dbReference type="EMBL" id="NHMP01000005">
    <property type="protein sequence ID" value="OXE47293.1"/>
    <property type="molecule type" value="Genomic_DNA"/>
</dbReference>
<accession>A0A227KI37</accession>
<dbReference type="AlphaFoldDB" id="A0A227KI37"/>
<dbReference type="GeneID" id="78362252"/>
<keyword evidence="2" id="KW-0472">Membrane</keyword>
<dbReference type="Proteomes" id="UP000214610">
    <property type="component" value="Unassembled WGS sequence"/>
</dbReference>
<evidence type="ECO:0000313" key="3">
    <source>
        <dbReference type="EMBL" id="OXE47293.1"/>
    </source>
</evidence>
<organism evidence="3 4">
    <name type="scientific">Turicimonas muris</name>
    <dbReference type="NCBI Taxonomy" id="1796652"/>
    <lineage>
        <taxon>Bacteria</taxon>
        <taxon>Pseudomonadati</taxon>
        <taxon>Pseudomonadota</taxon>
        <taxon>Betaproteobacteria</taxon>
        <taxon>Burkholderiales</taxon>
        <taxon>Sutterellaceae</taxon>
        <taxon>Turicimonas</taxon>
    </lineage>
</organism>
<name>A0A227KI37_9BURK</name>
<evidence type="ECO:0000256" key="2">
    <source>
        <dbReference type="SAM" id="Phobius"/>
    </source>
</evidence>
<keyword evidence="1" id="KW-0201">Cytochrome c-type biogenesis</keyword>
<keyword evidence="2" id="KW-1133">Transmembrane helix</keyword>
<feature type="transmembrane region" description="Helical" evidence="2">
    <location>
        <begin position="32"/>
        <end position="53"/>
    </location>
</feature>
<dbReference type="RefSeq" id="WP_066594391.1">
    <property type="nucleotide sequence ID" value="NZ_CALBGX010000148.1"/>
</dbReference>
<dbReference type="InterPro" id="IPR011990">
    <property type="entry name" value="TPR-like_helical_dom_sf"/>
</dbReference>
<dbReference type="Gene3D" id="1.25.40.10">
    <property type="entry name" value="Tetratricopeptide repeat domain"/>
    <property type="match status" value="1"/>
</dbReference>
<evidence type="ECO:0000256" key="1">
    <source>
        <dbReference type="ARBA" id="ARBA00022748"/>
    </source>
</evidence>
<dbReference type="PANTHER" id="PTHR47870:SF1">
    <property type="entry name" value="CYTOCHROME C-TYPE BIOGENESIS PROTEIN CCMH"/>
    <property type="match status" value="1"/>
</dbReference>
<sequence length="227" mass="25655">MLNPLVLGIGFIVALVSAIFIFYACTQKKKAILSFPFLLFLIALVGFSGAAYLKIGRFSDWQTAQVDVDQDPRLAAKITEARQLLQESPNDMVERRKLISLYMEAGQFGEAIKNINSLMEIRKQDPSLYALKAKALYYRDGKKLTPEVEEEVQSALRLNPREPSVKMFLAEDAFRNKDYEKAIGYWRSVLEAGNAPMQEKLIRTAIANAEQRLKAQQVQSTSTRKGE</sequence>
<dbReference type="PANTHER" id="PTHR47870">
    <property type="entry name" value="CYTOCHROME C-TYPE BIOGENESIS PROTEIN CCMH"/>
    <property type="match status" value="1"/>
</dbReference>
<protein>
    <submittedName>
        <fullName evidence="3">Uncharacterized protein</fullName>
    </submittedName>
</protein>
<dbReference type="SUPFAM" id="SSF48452">
    <property type="entry name" value="TPR-like"/>
    <property type="match status" value="1"/>
</dbReference>